<evidence type="ECO:0000313" key="3">
    <source>
        <dbReference type="Proteomes" id="UP000025061"/>
    </source>
</evidence>
<feature type="chain" id="PRO_5001572614" evidence="1">
    <location>
        <begin position="19"/>
        <end position="181"/>
    </location>
</feature>
<proteinExistence type="predicted"/>
<dbReference type="Pfam" id="PF12915">
    <property type="entry name" value="DUF3833"/>
    <property type="match status" value="1"/>
</dbReference>
<dbReference type="RefSeq" id="WP_011647916.1">
    <property type="nucleotide sequence ID" value="NZ_ARYI01000007.1"/>
</dbReference>
<comment type="caution">
    <text evidence="2">The sequence shown here is derived from an EMBL/GenBank/DDBJ whole genome shotgun (WGS) entry which is preliminary data.</text>
</comment>
<keyword evidence="1" id="KW-0732">Signal</keyword>
<dbReference type="Proteomes" id="UP000025061">
    <property type="component" value="Unassembled WGS sequence"/>
</dbReference>
<gene>
    <name evidence="2" type="ORF">HHI_09852</name>
</gene>
<protein>
    <submittedName>
        <fullName evidence="2">Putative lipoprotein</fullName>
    </submittedName>
</protein>
<accession>A0A059FT66</accession>
<dbReference type="PROSITE" id="PS51257">
    <property type="entry name" value="PROKAR_LIPOPROTEIN"/>
    <property type="match status" value="1"/>
</dbReference>
<organism evidence="2 3">
    <name type="scientific">Hyphomonas hirschiana VP5</name>
    <dbReference type="NCBI Taxonomy" id="1280951"/>
    <lineage>
        <taxon>Bacteria</taxon>
        <taxon>Pseudomonadati</taxon>
        <taxon>Pseudomonadota</taxon>
        <taxon>Alphaproteobacteria</taxon>
        <taxon>Hyphomonadales</taxon>
        <taxon>Hyphomonadaceae</taxon>
        <taxon>Hyphomonas</taxon>
    </lineage>
</organism>
<feature type="signal peptide" evidence="1">
    <location>
        <begin position="1"/>
        <end position="18"/>
    </location>
</feature>
<keyword evidence="2" id="KW-0449">Lipoprotein</keyword>
<dbReference type="InterPro" id="IPR024409">
    <property type="entry name" value="DUF3833"/>
</dbReference>
<keyword evidence="3" id="KW-1185">Reference proteome</keyword>
<reference evidence="2 3" key="1">
    <citation type="submission" date="2013-04" db="EMBL/GenBank/DDBJ databases">
        <title>Hyphomonas hirschiana VP5 Genome Sequencing.</title>
        <authorList>
            <person name="Lai Q."/>
            <person name="Shao Z."/>
        </authorList>
    </citation>
    <scope>NUCLEOTIDE SEQUENCE [LARGE SCALE GENOMIC DNA]</scope>
    <source>
        <strain evidence="2 3">VP5</strain>
    </source>
</reference>
<dbReference type="AlphaFoldDB" id="A0A059FT66"/>
<dbReference type="EMBL" id="ARYI01000007">
    <property type="protein sequence ID" value="KCZ93691.1"/>
    <property type="molecule type" value="Genomic_DNA"/>
</dbReference>
<name>A0A059FT66_9PROT</name>
<evidence type="ECO:0000256" key="1">
    <source>
        <dbReference type="SAM" id="SignalP"/>
    </source>
</evidence>
<sequence length="181" mass="20141">MRVARILAPVLAAGVASAAVTGCASSSSLEQFQDAPRQLVLEEYFLGETSAYGLFEDRFGKVRRQFKVDITGELVGDRLTLTENFLYDDGERETRIWEIDVLGDGRYRGTAGDVTGVAEGQVSGNAFNWKYKVDLKVGGSTWNVGFNDWMFLMQDDVLLNRAYVTRYGIEIGQVTIAFRKS</sequence>
<dbReference type="PATRIC" id="fig|1280951.3.peg.1988"/>
<evidence type="ECO:0000313" key="2">
    <source>
        <dbReference type="EMBL" id="KCZ93691.1"/>
    </source>
</evidence>
<dbReference type="OrthoDB" id="5296954at2"/>